<proteinExistence type="predicted"/>
<dbReference type="Pfam" id="PF09912">
    <property type="entry name" value="DUF2141"/>
    <property type="match status" value="1"/>
</dbReference>
<keyword evidence="3" id="KW-1185">Reference proteome</keyword>
<protein>
    <recommendedName>
        <fullName evidence="4">DUF2141 domain-containing protein</fullName>
    </recommendedName>
</protein>
<dbReference type="EMBL" id="NWMW01000001">
    <property type="protein sequence ID" value="PCD04372.1"/>
    <property type="molecule type" value="Genomic_DNA"/>
</dbReference>
<dbReference type="AlphaFoldDB" id="A0A2A4B8V2"/>
<reference evidence="2 3" key="1">
    <citation type="submission" date="2017-09" db="EMBL/GenBank/DDBJ databases">
        <title>Sphingomonas spermidinifaciens 9NM-10, whole genome shotgun sequence.</title>
        <authorList>
            <person name="Feng G."/>
            <person name="Zhu H."/>
        </authorList>
    </citation>
    <scope>NUCLEOTIDE SEQUENCE [LARGE SCALE GENOMIC DNA]</scope>
    <source>
        <strain evidence="2 3">9NM-10</strain>
    </source>
</reference>
<dbReference type="Proteomes" id="UP000218366">
    <property type="component" value="Unassembled WGS sequence"/>
</dbReference>
<evidence type="ECO:0008006" key="4">
    <source>
        <dbReference type="Google" id="ProtNLM"/>
    </source>
</evidence>
<dbReference type="OrthoDB" id="7449018at2"/>
<accession>A0A2A4B8V2</accession>
<organism evidence="2 3">
    <name type="scientific">Sphingomonas spermidinifaciens</name>
    <dbReference type="NCBI Taxonomy" id="1141889"/>
    <lineage>
        <taxon>Bacteria</taxon>
        <taxon>Pseudomonadati</taxon>
        <taxon>Pseudomonadota</taxon>
        <taxon>Alphaproteobacteria</taxon>
        <taxon>Sphingomonadales</taxon>
        <taxon>Sphingomonadaceae</taxon>
        <taxon>Sphingomonas</taxon>
    </lineage>
</organism>
<dbReference type="RefSeq" id="WP_096342767.1">
    <property type="nucleotide sequence ID" value="NZ_NWMW01000001.1"/>
</dbReference>
<keyword evidence="1" id="KW-0732">Signal</keyword>
<evidence type="ECO:0000313" key="3">
    <source>
        <dbReference type="Proteomes" id="UP000218366"/>
    </source>
</evidence>
<sequence length="176" mass="18864">MKSMSTLPALALAVAAFTAPAGAQADMLGSDRAACLGGGGPAIRVNVLGLKDRSGRLKLELYPANEEDFLKDDRDLIKEGKFFRRVWADTPADGQVAMCIKAPRPGRYALLFTHDRDGRNKFDFWKDGAGFPSNKRLGRSRPKLVQAVIEVGAGVTTTNVRAQYLRGLGGFGPVGG</sequence>
<dbReference type="InterPro" id="IPR018673">
    <property type="entry name" value="DUF2141"/>
</dbReference>
<feature type="chain" id="PRO_5012110460" description="DUF2141 domain-containing protein" evidence="1">
    <location>
        <begin position="26"/>
        <end position="176"/>
    </location>
</feature>
<comment type="caution">
    <text evidence="2">The sequence shown here is derived from an EMBL/GenBank/DDBJ whole genome shotgun (WGS) entry which is preliminary data.</text>
</comment>
<gene>
    <name evidence="2" type="ORF">COC42_08895</name>
</gene>
<name>A0A2A4B8V2_9SPHN</name>
<evidence type="ECO:0000256" key="1">
    <source>
        <dbReference type="SAM" id="SignalP"/>
    </source>
</evidence>
<feature type="signal peptide" evidence="1">
    <location>
        <begin position="1"/>
        <end position="25"/>
    </location>
</feature>
<evidence type="ECO:0000313" key="2">
    <source>
        <dbReference type="EMBL" id="PCD04372.1"/>
    </source>
</evidence>